<dbReference type="RefSeq" id="WP_130406622.1">
    <property type="nucleotide sequence ID" value="NZ_SHKK01000001.1"/>
</dbReference>
<evidence type="ECO:0000313" key="3">
    <source>
        <dbReference type="EMBL" id="RZT82264.1"/>
    </source>
</evidence>
<comment type="caution">
    <text evidence="3">The sequence shown here is derived from an EMBL/GenBank/DDBJ whole genome shotgun (WGS) entry which is preliminary data.</text>
</comment>
<feature type="region of interest" description="Disordered" evidence="1">
    <location>
        <begin position="1"/>
        <end position="26"/>
    </location>
</feature>
<gene>
    <name evidence="3" type="ORF">EV382_5570</name>
</gene>
<feature type="transmembrane region" description="Helical" evidence="2">
    <location>
        <begin position="150"/>
        <end position="171"/>
    </location>
</feature>
<keyword evidence="2" id="KW-0472">Membrane</keyword>
<keyword evidence="2" id="KW-1133">Transmembrane helix</keyword>
<feature type="transmembrane region" description="Helical" evidence="2">
    <location>
        <begin position="300"/>
        <end position="318"/>
    </location>
</feature>
<feature type="transmembrane region" description="Helical" evidence="2">
    <location>
        <begin position="330"/>
        <end position="349"/>
    </location>
</feature>
<proteinExistence type="predicted"/>
<feature type="transmembrane region" description="Helical" evidence="2">
    <location>
        <begin position="245"/>
        <end position="263"/>
    </location>
</feature>
<organism evidence="3 4">
    <name type="scientific">Micromonospora violae</name>
    <dbReference type="NCBI Taxonomy" id="1278207"/>
    <lineage>
        <taxon>Bacteria</taxon>
        <taxon>Bacillati</taxon>
        <taxon>Actinomycetota</taxon>
        <taxon>Actinomycetes</taxon>
        <taxon>Micromonosporales</taxon>
        <taxon>Micromonosporaceae</taxon>
        <taxon>Micromonospora</taxon>
    </lineage>
</organism>
<feature type="transmembrane region" description="Helical" evidence="2">
    <location>
        <begin position="214"/>
        <end position="233"/>
    </location>
</feature>
<feature type="transmembrane region" description="Helical" evidence="2">
    <location>
        <begin position="37"/>
        <end position="57"/>
    </location>
</feature>
<feature type="transmembrane region" description="Helical" evidence="2">
    <location>
        <begin position="183"/>
        <end position="202"/>
    </location>
</feature>
<sequence length="363" mass="38406">MPTEPDPATTGRPVATDRPATTDRPAAANRLPLRRRLLPVIALLLLAPWAAECSWGGFAIDDFLPVLIFLGPMYGGAAILIRETARHLGAGWPTIVLLAAAFGVLQAGLVDQSLFNPHYLDDTQYADTRAAAEASLVPGLDFSLRQAFDYVGNHIVLTICAPIVLVESFLGPGRRLRPWLGRPGLAVIAVLYLLGSLLIFASDGGRKNFLASPLQLTFAAVVVLALVATALLPRWRRPAPRRTRRLPHPLWLGLLVVLVRLGADLAPGWAGVAIALVLAAIVGAAIAYWSSGVRWGQRHVLAAGSASVVSAAAFAYLVPPYSPGNPTAALAGDIAVTVITVTLVGGAWWRLRRASPTVHVGAS</sequence>
<evidence type="ECO:0000256" key="2">
    <source>
        <dbReference type="SAM" id="Phobius"/>
    </source>
</evidence>
<feature type="transmembrane region" description="Helical" evidence="2">
    <location>
        <begin position="88"/>
        <end position="109"/>
    </location>
</feature>
<feature type="transmembrane region" description="Helical" evidence="2">
    <location>
        <begin position="269"/>
        <end position="288"/>
    </location>
</feature>
<name>A0A4Q7UMQ1_9ACTN</name>
<reference evidence="3 4" key="1">
    <citation type="submission" date="2019-02" db="EMBL/GenBank/DDBJ databases">
        <title>Sequencing the genomes of 1000 actinobacteria strains.</title>
        <authorList>
            <person name="Klenk H.-P."/>
        </authorList>
    </citation>
    <scope>NUCLEOTIDE SEQUENCE [LARGE SCALE GENOMIC DNA]</scope>
    <source>
        <strain evidence="3 4">DSM 45888</strain>
    </source>
</reference>
<dbReference type="OrthoDB" id="8478704at2"/>
<dbReference type="AlphaFoldDB" id="A0A4Q7UMQ1"/>
<protein>
    <submittedName>
        <fullName evidence="3">Uncharacterized protein</fullName>
    </submittedName>
</protein>
<dbReference type="EMBL" id="SHKK01000001">
    <property type="protein sequence ID" value="RZT82264.1"/>
    <property type="molecule type" value="Genomic_DNA"/>
</dbReference>
<accession>A0A4Q7UMQ1</accession>
<feature type="transmembrane region" description="Helical" evidence="2">
    <location>
        <begin position="63"/>
        <end position="81"/>
    </location>
</feature>
<evidence type="ECO:0000313" key="4">
    <source>
        <dbReference type="Proteomes" id="UP000293781"/>
    </source>
</evidence>
<dbReference type="Proteomes" id="UP000293781">
    <property type="component" value="Unassembled WGS sequence"/>
</dbReference>
<keyword evidence="4" id="KW-1185">Reference proteome</keyword>
<keyword evidence="2" id="KW-0812">Transmembrane</keyword>
<evidence type="ECO:0000256" key="1">
    <source>
        <dbReference type="SAM" id="MobiDB-lite"/>
    </source>
</evidence>